<dbReference type="EMBL" id="BAAAXF010000071">
    <property type="protein sequence ID" value="GAA3502720.1"/>
    <property type="molecule type" value="Genomic_DNA"/>
</dbReference>
<evidence type="ECO:0000313" key="2">
    <source>
        <dbReference type="EMBL" id="GAA3502720.1"/>
    </source>
</evidence>
<evidence type="ECO:0008006" key="4">
    <source>
        <dbReference type="Google" id="ProtNLM"/>
    </source>
</evidence>
<dbReference type="Proteomes" id="UP001501455">
    <property type="component" value="Unassembled WGS sequence"/>
</dbReference>
<accession>A0ABP6U4V8</accession>
<dbReference type="RefSeq" id="WP_345583635.1">
    <property type="nucleotide sequence ID" value="NZ_BAAAXF010000071.1"/>
</dbReference>
<keyword evidence="3" id="KW-1185">Reference proteome</keyword>
<sequence length="197" mass="20861">MTTAYSETPTERVPGRAWTVRITGHSDRSATVSCSTPACRMPPRSKDLPSLRAFAARHAAAHAKAATVRPHAWCHCGSQRCAAHPDTTTHCAGAVLLILRHDATVGRVWNVEEVCESCAPLLPHATVLARASAPRRHVTRPDPAQPAAQAPAARPSVPGGFSSPAAGPAEAEGRTASARRSRRAPQRARGRRSGQGR</sequence>
<proteinExistence type="predicted"/>
<comment type="caution">
    <text evidence="2">The sequence shown here is derived from an EMBL/GenBank/DDBJ whole genome shotgun (WGS) entry which is preliminary data.</text>
</comment>
<organism evidence="2 3">
    <name type="scientific">Streptomyces prasinosporus</name>
    <dbReference type="NCBI Taxonomy" id="68256"/>
    <lineage>
        <taxon>Bacteria</taxon>
        <taxon>Bacillati</taxon>
        <taxon>Actinomycetota</taxon>
        <taxon>Actinomycetes</taxon>
        <taxon>Kitasatosporales</taxon>
        <taxon>Streptomycetaceae</taxon>
        <taxon>Streptomyces</taxon>
        <taxon>Streptomyces albogriseolus group</taxon>
    </lineage>
</organism>
<reference evidence="3" key="1">
    <citation type="journal article" date="2019" name="Int. J. Syst. Evol. Microbiol.">
        <title>The Global Catalogue of Microorganisms (GCM) 10K type strain sequencing project: providing services to taxonomists for standard genome sequencing and annotation.</title>
        <authorList>
            <consortium name="The Broad Institute Genomics Platform"/>
            <consortium name="The Broad Institute Genome Sequencing Center for Infectious Disease"/>
            <person name="Wu L."/>
            <person name="Ma J."/>
        </authorList>
    </citation>
    <scope>NUCLEOTIDE SEQUENCE [LARGE SCALE GENOMIC DNA]</scope>
    <source>
        <strain evidence="3">JCM 4816</strain>
    </source>
</reference>
<evidence type="ECO:0000256" key="1">
    <source>
        <dbReference type="SAM" id="MobiDB-lite"/>
    </source>
</evidence>
<feature type="region of interest" description="Disordered" evidence="1">
    <location>
        <begin position="133"/>
        <end position="197"/>
    </location>
</feature>
<evidence type="ECO:0000313" key="3">
    <source>
        <dbReference type="Proteomes" id="UP001501455"/>
    </source>
</evidence>
<feature type="compositionally biased region" description="Low complexity" evidence="1">
    <location>
        <begin position="141"/>
        <end position="155"/>
    </location>
</feature>
<protein>
    <recommendedName>
        <fullName evidence="4">SWIM-type domain-containing protein</fullName>
    </recommendedName>
</protein>
<gene>
    <name evidence="2" type="ORF">GCM10019016_098290</name>
</gene>
<name>A0ABP6U4V8_9ACTN</name>
<feature type="compositionally biased region" description="Basic residues" evidence="1">
    <location>
        <begin position="177"/>
        <end position="197"/>
    </location>
</feature>